<reference evidence="2" key="1">
    <citation type="submission" date="2021-01" db="EMBL/GenBank/DDBJ databases">
        <authorList>
            <person name="Corre E."/>
            <person name="Pelletier E."/>
            <person name="Niang G."/>
            <person name="Scheremetjew M."/>
            <person name="Finn R."/>
            <person name="Kale V."/>
            <person name="Holt S."/>
            <person name="Cochrane G."/>
            <person name="Meng A."/>
            <person name="Brown T."/>
            <person name="Cohen L."/>
        </authorList>
    </citation>
    <scope>NUCLEOTIDE SEQUENCE</scope>
    <source>
        <strain evidence="2">CCMP1594</strain>
    </source>
</reference>
<name>A0A7S4CMR8_9EUGL</name>
<evidence type="ECO:0000256" key="1">
    <source>
        <dbReference type="SAM" id="MobiDB-lite"/>
    </source>
</evidence>
<evidence type="ECO:0000313" key="2">
    <source>
        <dbReference type="EMBL" id="CAE0801378.1"/>
    </source>
</evidence>
<proteinExistence type="predicted"/>
<protein>
    <submittedName>
        <fullName evidence="2">Uncharacterized protein</fullName>
    </submittedName>
</protein>
<gene>
    <name evidence="2" type="ORF">EGYM00163_LOCUS12499</name>
</gene>
<accession>A0A7S4CMR8</accession>
<dbReference type="AlphaFoldDB" id="A0A7S4CMR8"/>
<sequence>MASHRGHAAAGDHPPLPSDALCRIGATGAKEITALSRADLIKAGMLLSCNRGTGNPLQPRHQRPVDKRLHHVPLRAHTLPRQPQPLVPNPHHGGCADLVSL</sequence>
<dbReference type="EMBL" id="HBJA01036888">
    <property type="protein sequence ID" value="CAE0801378.1"/>
    <property type="molecule type" value="Transcribed_RNA"/>
</dbReference>
<organism evidence="2">
    <name type="scientific">Eutreptiella gymnastica</name>
    <dbReference type="NCBI Taxonomy" id="73025"/>
    <lineage>
        <taxon>Eukaryota</taxon>
        <taxon>Discoba</taxon>
        <taxon>Euglenozoa</taxon>
        <taxon>Euglenida</taxon>
        <taxon>Spirocuta</taxon>
        <taxon>Euglenophyceae</taxon>
        <taxon>Eutreptiales</taxon>
        <taxon>Eutreptiaceae</taxon>
        <taxon>Eutreptiella</taxon>
    </lineage>
</organism>
<feature type="region of interest" description="Disordered" evidence="1">
    <location>
        <begin position="77"/>
        <end position="101"/>
    </location>
</feature>